<dbReference type="Gene3D" id="2.30.110.10">
    <property type="entry name" value="Electron Transport, Fmn-binding Protein, Chain A"/>
    <property type="match status" value="1"/>
</dbReference>
<dbReference type="SUPFAM" id="SSF50475">
    <property type="entry name" value="FMN-binding split barrel"/>
    <property type="match status" value="1"/>
</dbReference>
<accession>A0AAF0BTW4</accession>
<dbReference type="PANTHER" id="PTHR39428">
    <property type="entry name" value="F420H(2)-DEPENDENT QUINONE REDUCTASE RV1261C"/>
    <property type="match status" value="1"/>
</dbReference>
<comment type="similarity">
    <text evidence="1">Belongs to the F420H(2)-dependent quinone reductase family.</text>
</comment>
<sequence>MGGGRTVGGISCGAVTTALLERQAVAEGTSQPFDARQVAVGRRVMKVGSRLNIWLYRATGGRVGGRFPRGAPVLLMTSVGRRSGLERTVPLLYLEDGDRLVVVASQGGMPTHPDWYHNVVAHPRVEVEQGRRVREMVARVADEAERDALWPRLVAVYRGYDDYQARTDRRIPVVVLDPV</sequence>
<dbReference type="EMBL" id="CP116942">
    <property type="protein sequence ID" value="WCO65318.1"/>
    <property type="molecule type" value="Genomic_DNA"/>
</dbReference>
<proteinExistence type="inferred from homology"/>
<dbReference type="AlphaFoldDB" id="A0AAF0BTW4"/>
<name>A0AAF0BTW4_9ACTN</name>
<dbReference type="GO" id="GO:0016491">
    <property type="term" value="F:oxidoreductase activity"/>
    <property type="evidence" value="ECO:0007669"/>
    <property type="project" value="InterPro"/>
</dbReference>
<dbReference type="InterPro" id="IPR004378">
    <property type="entry name" value="F420H2_quin_Rdtase"/>
</dbReference>
<reference evidence="3" key="1">
    <citation type="submission" date="2023-01" db="EMBL/GenBank/DDBJ databases">
        <title>The diversity of Class Acidimicrobiia in South China Sea sediment environments and the proposal of Iamia marina sp. nov., a novel species of the genus Iamia.</title>
        <authorList>
            <person name="He Y."/>
            <person name="Tian X."/>
        </authorList>
    </citation>
    <scope>NUCLEOTIDE SEQUENCE</scope>
    <source>
        <strain evidence="3">DSM 19957</strain>
    </source>
</reference>
<dbReference type="KEGG" id="ima:PO878_12510"/>
<evidence type="ECO:0000313" key="3">
    <source>
        <dbReference type="EMBL" id="WCO65318.1"/>
    </source>
</evidence>
<dbReference type="GO" id="GO:0005886">
    <property type="term" value="C:plasma membrane"/>
    <property type="evidence" value="ECO:0007669"/>
    <property type="project" value="TreeGrafter"/>
</dbReference>
<gene>
    <name evidence="3" type="ORF">PO878_12510</name>
</gene>
<evidence type="ECO:0000256" key="1">
    <source>
        <dbReference type="ARBA" id="ARBA00008710"/>
    </source>
</evidence>
<dbReference type="Proteomes" id="UP001216390">
    <property type="component" value="Chromosome"/>
</dbReference>
<dbReference type="NCBIfam" id="TIGR00026">
    <property type="entry name" value="hi_GC_TIGR00026"/>
    <property type="match status" value="1"/>
</dbReference>
<organism evidence="3 4">
    <name type="scientific">Iamia majanohamensis</name>
    <dbReference type="NCBI Taxonomy" id="467976"/>
    <lineage>
        <taxon>Bacteria</taxon>
        <taxon>Bacillati</taxon>
        <taxon>Actinomycetota</taxon>
        <taxon>Acidimicrobiia</taxon>
        <taxon>Acidimicrobiales</taxon>
        <taxon>Iamiaceae</taxon>
        <taxon>Iamia</taxon>
    </lineage>
</organism>
<evidence type="ECO:0000256" key="2">
    <source>
        <dbReference type="ARBA" id="ARBA00049106"/>
    </source>
</evidence>
<keyword evidence="4" id="KW-1185">Reference proteome</keyword>
<evidence type="ECO:0000313" key="4">
    <source>
        <dbReference type="Proteomes" id="UP001216390"/>
    </source>
</evidence>
<dbReference type="InterPro" id="IPR012349">
    <property type="entry name" value="Split_barrel_FMN-bd"/>
</dbReference>
<dbReference type="GO" id="GO:0070967">
    <property type="term" value="F:coenzyme F420 binding"/>
    <property type="evidence" value="ECO:0007669"/>
    <property type="project" value="TreeGrafter"/>
</dbReference>
<dbReference type="Pfam" id="PF04075">
    <property type="entry name" value="F420H2_quin_red"/>
    <property type="match status" value="1"/>
</dbReference>
<comment type="catalytic activity">
    <reaction evidence="2">
        <text>oxidized coenzyme F420-(gamma-L-Glu)(n) + a quinol + H(+) = reduced coenzyme F420-(gamma-L-Glu)(n) + a quinone</text>
        <dbReference type="Rhea" id="RHEA:39663"/>
        <dbReference type="Rhea" id="RHEA-COMP:12939"/>
        <dbReference type="Rhea" id="RHEA-COMP:14378"/>
        <dbReference type="ChEBI" id="CHEBI:15378"/>
        <dbReference type="ChEBI" id="CHEBI:24646"/>
        <dbReference type="ChEBI" id="CHEBI:132124"/>
        <dbReference type="ChEBI" id="CHEBI:133980"/>
        <dbReference type="ChEBI" id="CHEBI:139511"/>
    </reaction>
</comment>
<dbReference type="PANTHER" id="PTHR39428:SF3">
    <property type="entry name" value="DEAZAFLAVIN-DEPENDENT NITROREDUCTASE"/>
    <property type="match status" value="1"/>
</dbReference>
<protein>
    <submittedName>
        <fullName evidence="3">Nitroreductase family deazaflavin-dependent oxidoreductase</fullName>
    </submittedName>
</protein>